<accession>A0A084B0X6</accession>
<organism evidence="9 10">
    <name type="scientific">Stachybotrys chartarum (strain CBS 109288 / IBT 7711)</name>
    <name type="common">Toxic black mold</name>
    <name type="synonym">Stilbospora chartarum</name>
    <dbReference type="NCBI Taxonomy" id="1280523"/>
    <lineage>
        <taxon>Eukaryota</taxon>
        <taxon>Fungi</taxon>
        <taxon>Dikarya</taxon>
        <taxon>Ascomycota</taxon>
        <taxon>Pezizomycotina</taxon>
        <taxon>Sordariomycetes</taxon>
        <taxon>Hypocreomycetidae</taxon>
        <taxon>Hypocreales</taxon>
        <taxon>Stachybotryaceae</taxon>
        <taxon>Stachybotrys</taxon>
    </lineage>
</organism>
<dbReference type="Pfam" id="PF08240">
    <property type="entry name" value="ADH_N"/>
    <property type="match status" value="1"/>
</dbReference>
<keyword evidence="3 6" id="KW-0479">Metal-binding</keyword>
<evidence type="ECO:0000313" key="10">
    <source>
        <dbReference type="Proteomes" id="UP000028045"/>
    </source>
</evidence>
<keyword evidence="10" id="KW-1185">Reference proteome</keyword>
<dbReference type="HOGENOM" id="CLU_026673_11_3_1"/>
<dbReference type="InterPro" id="IPR011032">
    <property type="entry name" value="GroES-like_sf"/>
</dbReference>
<protein>
    <recommendedName>
        <fullName evidence="11">Enoyl reductase (ER) domain-containing protein</fullName>
    </recommendedName>
</protein>
<dbReference type="GO" id="GO:0008270">
    <property type="term" value="F:zinc ion binding"/>
    <property type="evidence" value="ECO:0007669"/>
    <property type="project" value="InterPro"/>
</dbReference>
<dbReference type="SUPFAM" id="SSF51735">
    <property type="entry name" value="NAD(P)-binding Rossmann-fold domains"/>
    <property type="match status" value="1"/>
</dbReference>
<dbReference type="InterPro" id="IPR002328">
    <property type="entry name" value="ADH_Zn_CS"/>
</dbReference>
<dbReference type="PANTHER" id="PTHR42813:SF4">
    <property type="entry name" value="NADP-DEPENDENT ISOPROPANOL DEHYDROGENASE"/>
    <property type="match status" value="1"/>
</dbReference>
<dbReference type="PROSITE" id="PS00059">
    <property type="entry name" value="ADH_ZINC"/>
    <property type="match status" value="1"/>
</dbReference>
<dbReference type="Gene3D" id="3.40.50.720">
    <property type="entry name" value="NAD(P)-binding Rossmann-like Domain"/>
    <property type="match status" value="1"/>
</dbReference>
<comment type="cofactor">
    <cofactor evidence="1 6">
        <name>Zn(2+)</name>
        <dbReference type="ChEBI" id="CHEBI:29105"/>
    </cofactor>
</comment>
<dbReference type="Proteomes" id="UP000028045">
    <property type="component" value="Unassembled WGS sequence"/>
</dbReference>
<evidence type="ECO:0000256" key="4">
    <source>
        <dbReference type="ARBA" id="ARBA00022833"/>
    </source>
</evidence>
<evidence type="ECO:0000259" key="7">
    <source>
        <dbReference type="Pfam" id="PF00107"/>
    </source>
</evidence>
<gene>
    <name evidence="9" type="ORF">S7711_02316</name>
</gene>
<evidence type="ECO:0000256" key="3">
    <source>
        <dbReference type="ARBA" id="ARBA00022723"/>
    </source>
</evidence>
<dbReference type="GO" id="GO:0016491">
    <property type="term" value="F:oxidoreductase activity"/>
    <property type="evidence" value="ECO:0007669"/>
    <property type="project" value="UniProtKB-KW"/>
</dbReference>
<dbReference type="Pfam" id="PF00107">
    <property type="entry name" value="ADH_zinc_N"/>
    <property type="match status" value="1"/>
</dbReference>
<dbReference type="OrthoDB" id="442947at2759"/>
<feature type="domain" description="Alcohol dehydrogenase-like C-terminal" evidence="7">
    <location>
        <begin position="205"/>
        <end position="333"/>
    </location>
</feature>
<evidence type="ECO:0000313" key="9">
    <source>
        <dbReference type="EMBL" id="KEY71205.1"/>
    </source>
</evidence>
<dbReference type="InterPro" id="IPR036291">
    <property type="entry name" value="NAD(P)-bd_dom_sf"/>
</dbReference>
<evidence type="ECO:0000256" key="6">
    <source>
        <dbReference type="RuleBase" id="RU361277"/>
    </source>
</evidence>
<dbReference type="InterPro" id="IPR013149">
    <property type="entry name" value="ADH-like_C"/>
</dbReference>
<reference evidence="9 10" key="1">
    <citation type="journal article" date="2014" name="BMC Genomics">
        <title>Comparative genome sequencing reveals chemotype-specific gene clusters in the toxigenic black mold Stachybotrys.</title>
        <authorList>
            <person name="Semeiks J."/>
            <person name="Borek D."/>
            <person name="Otwinowski Z."/>
            <person name="Grishin N.V."/>
        </authorList>
    </citation>
    <scope>NUCLEOTIDE SEQUENCE [LARGE SCALE GENOMIC DNA]</scope>
    <source>
        <strain evidence="10">CBS 109288 / IBT 7711</strain>
    </source>
</reference>
<evidence type="ECO:0000256" key="2">
    <source>
        <dbReference type="ARBA" id="ARBA00008072"/>
    </source>
</evidence>
<keyword evidence="4 6" id="KW-0862">Zinc</keyword>
<evidence type="ECO:0000256" key="5">
    <source>
        <dbReference type="ARBA" id="ARBA00023002"/>
    </source>
</evidence>
<evidence type="ECO:0000256" key="1">
    <source>
        <dbReference type="ARBA" id="ARBA00001947"/>
    </source>
</evidence>
<keyword evidence="5" id="KW-0560">Oxidoreductase</keyword>
<dbReference type="EMBL" id="KL648338">
    <property type="protein sequence ID" value="KEY71205.1"/>
    <property type="molecule type" value="Genomic_DNA"/>
</dbReference>
<proteinExistence type="inferred from homology"/>
<dbReference type="InterPro" id="IPR013154">
    <property type="entry name" value="ADH-like_N"/>
</dbReference>
<dbReference type="PANTHER" id="PTHR42813">
    <property type="entry name" value="ZINC-TYPE ALCOHOL DEHYDROGENASE-LIKE"/>
    <property type="match status" value="1"/>
</dbReference>
<dbReference type="Gene3D" id="3.90.180.10">
    <property type="entry name" value="Medium-chain alcohol dehydrogenases, catalytic domain"/>
    <property type="match status" value="1"/>
</dbReference>
<dbReference type="AlphaFoldDB" id="A0A084B0X6"/>
<sequence>MGSLEAGLLVKDAELVDGTLHLNGGTPTMSAIVFNKLGEVELVQRPKPKIQSPGDALVRVTHASICGTDLHILQGHVPSCQPGRILGHEGVGIIESLGAGVTTLTVGMKVLIACISSCGVCTRCRGNLSAHCTTGGWILGNTIDGTQAEYVRVPHAACSLYPLPDAVTPEGALPLSDSVPTAYDVGLLPGNIKPGAKVAIIGAGPVALALVMLAKLYSPKCIVVIGRGESRLETAKKLGADHVFSTLHGDDAAVQNALEVSGGGGFDLVSECVGAPSTFNICQRLLSIGGTLTNAGVHGCQVTFDIHQLWDKNINIASKLVSHDHTSWLIDLVESRLLDPQPLVSHIFPLSSAQAAYTAFKAGSRENVLKVAIQM</sequence>
<name>A0A084B0X6_STACB</name>
<dbReference type="SUPFAM" id="SSF50129">
    <property type="entry name" value="GroES-like"/>
    <property type="match status" value="1"/>
</dbReference>
<feature type="domain" description="Alcohol dehydrogenase-like N-terminal" evidence="8">
    <location>
        <begin position="53"/>
        <end position="164"/>
    </location>
</feature>
<evidence type="ECO:0000259" key="8">
    <source>
        <dbReference type="Pfam" id="PF08240"/>
    </source>
</evidence>
<evidence type="ECO:0008006" key="11">
    <source>
        <dbReference type="Google" id="ProtNLM"/>
    </source>
</evidence>
<comment type="similarity">
    <text evidence="2 6">Belongs to the zinc-containing alcohol dehydrogenase family.</text>
</comment>